<keyword evidence="9" id="KW-0443">Lipid metabolism</keyword>
<proteinExistence type="inferred from homology"/>
<evidence type="ECO:0000256" key="6">
    <source>
        <dbReference type="ARBA" id="ARBA00022729"/>
    </source>
</evidence>
<feature type="transmembrane region" description="Helical" evidence="16">
    <location>
        <begin position="1036"/>
        <end position="1056"/>
    </location>
</feature>
<feature type="transmembrane region" description="Helical" evidence="16">
    <location>
        <begin position="550"/>
        <end position="573"/>
    </location>
</feature>
<feature type="transmembrane region" description="Helical" evidence="16">
    <location>
        <begin position="1062"/>
        <end position="1082"/>
    </location>
</feature>
<keyword evidence="14" id="KW-0753">Steroid metabolism</keyword>
<dbReference type="PANTHER" id="PTHR45727:SF2">
    <property type="entry name" value="NPC INTRACELLULAR CHOLESTEROL TRANSPORTER 1"/>
    <property type="match status" value="1"/>
</dbReference>
<dbReference type="Gene3D" id="1.20.1640.10">
    <property type="entry name" value="Multidrug efflux transporter AcrB transmembrane domain"/>
    <property type="match status" value="2"/>
</dbReference>
<dbReference type="InterPro" id="IPR053956">
    <property type="entry name" value="NPC1_MLD"/>
</dbReference>
<dbReference type="InterPro" id="IPR000731">
    <property type="entry name" value="SSD"/>
</dbReference>
<evidence type="ECO:0000256" key="9">
    <source>
        <dbReference type="ARBA" id="ARBA00023098"/>
    </source>
</evidence>
<evidence type="ECO:0000256" key="11">
    <source>
        <dbReference type="ARBA" id="ARBA00023157"/>
    </source>
</evidence>
<evidence type="ECO:0000256" key="15">
    <source>
        <dbReference type="ARBA" id="ARBA00034049"/>
    </source>
</evidence>
<dbReference type="InterPro" id="IPR032190">
    <property type="entry name" value="NPC1_N"/>
</dbReference>
<feature type="transmembrane region" description="Helical" evidence="16">
    <location>
        <begin position="277"/>
        <end position="296"/>
    </location>
</feature>
<feature type="transmembrane region" description="Helical" evidence="16">
    <location>
        <begin position="1132"/>
        <end position="1152"/>
    </location>
</feature>
<dbReference type="Pfam" id="PF16414">
    <property type="entry name" value="NPC1_N"/>
    <property type="match status" value="1"/>
</dbReference>
<evidence type="ECO:0000256" key="13">
    <source>
        <dbReference type="ARBA" id="ARBA00023180"/>
    </source>
</evidence>
<keyword evidence="19" id="KW-1185">Reference proteome</keyword>
<accession>A0AAW0JAZ8</accession>
<keyword evidence="5 16" id="KW-0812">Transmembrane</keyword>
<keyword evidence="6" id="KW-0732">Signal</keyword>
<dbReference type="Pfam" id="PF12349">
    <property type="entry name" value="Sterol-sensing"/>
    <property type="match status" value="1"/>
</dbReference>
<evidence type="ECO:0000256" key="16">
    <source>
        <dbReference type="SAM" id="Phobius"/>
    </source>
</evidence>
<protein>
    <submittedName>
        <fullName evidence="18">Npc intracellular cholesterol transporter 1</fullName>
    </submittedName>
</protein>
<evidence type="ECO:0000256" key="1">
    <source>
        <dbReference type="ARBA" id="ARBA00004127"/>
    </source>
</evidence>
<keyword evidence="7 16" id="KW-1133">Transmembrane helix</keyword>
<organism evidence="18 19">
    <name type="scientific">Quercus suber</name>
    <name type="common">Cork oak</name>
    <dbReference type="NCBI Taxonomy" id="58331"/>
    <lineage>
        <taxon>Eukaryota</taxon>
        <taxon>Viridiplantae</taxon>
        <taxon>Streptophyta</taxon>
        <taxon>Embryophyta</taxon>
        <taxon>Tracheophyta</taxon>
        <taxon>Spermatophyta</taxon>
        <taxon>Magnoliopsida</taxon>
        <taxon>eudicotyledons</taxon>
        <taxon>Gunneridae</taxon>
        <taxon>Pentapetalae</taxon>
        <taxon>rosids</taxon>
        <taxon>fabids</taxon>
        <taxon>Fagales</taxon>
        <taxon>Fagaceae</taxon>
        <taxon>Quercus</taxon>
    </lineage>
</organism>
<reference evidence="18 19" key="1">
    <citation type="journal article" date="2018" name="Sci. Data">
        <title>The draft genome sequence of cork oak.</title>
        <authorList>
            <person name="Ramos A.M."/>
            <person name="Usie A."/>
            <person name="Barbosa P."/>
            <person name="Barros P.M."/>
            <person name="Capote T."/>
            <person name="Chaves I."/>
            <person name="Simoes F."/>
            <person name="Abreu I."/>
            <person name="Carrasquinho I."/>
            <person name="Faro C."/>
            <person name="Guimaraes J.B."/>
            <person name="Mendonca D."/>
            <person name="Nobrega F."/>
            <person name="Rodrigues L."/>
            <person name="Saibo N.J.M."/>
            <person name="Varela M.C."/>
            <person name="Egas C."/>
            <person name="Matos J."/>
            <person name="Miguel C.M."/>
            <person name="Oliveira M.M."/>
            <person name="Ricardo C.P."/>
            <person name="Goncalves S."/>
        </authorList>
    </citation>
    <scope>NUCLEOTIDE SEQUENCE [LARGE SCALE GENOMIC DNA]</scope>
    <source>
        <strain evidence="19">cv. HL8</strain>
    </source>
</reference>
<dbReference type="GO" id="GO:0032934">
    <property type="term" value="F:sterol binding"/>
    <property type="evidence" value="ECO:0007669"/>
    <property type="project" value="TreeGrafter"/>
</dbReference>
<evidence type="ECO:0000256" key="2">
    <source>
        <dbReference type="ARBA" id="ARBA00005585"/>
    </source>
</evidence>
<sequence length="1206" mass="133296">MYVQVLFTLSIVTAERSDTRLLLTPSVTSGERHSEEYCAMYDICGQREDGKLLNCPYSSPSVKPDELLSSKIQSLCPTITGNVCCTEAQFNTLRQQVQQAIPFLVGCPACLRNFLNLFCELTCSPNQSLFINVTAISKVNNNMTVDGIDFYVTDSFGEGLYDSCKDVKFGTMNSRAIQFIGAGAQNFKEWYAFIGRQAEPHMPGSPYAIKFLSNATESSGMKPMNVSIYSCGDISLGCSCGDCPSSPVCTNTAPPAHHKAGSCSVRVGSLKAKCIDFALAILYIILVSMFLGWGLFHRTRERNPRSRTKPFLNVNDGGQLHSVNRQKDENLPMQMLEDHPQIRNGVQLSVVQGYMSNFYRRYGTWVARNPTLVLCSSLAMVLVLCLGLVRFKVETRPEKLILATTPDAVDGKLPSIVTENNIKLLFEIQKKVDRIHANYLGSMISLNDICMKPLDQDCATQSVLQYFKMDPENYDNYGGVEHLKYCFEHYSSADKCMSAFKGPLDPSTALGGFPGNNYSEASAFIITYPVNNAIDKEGNETQKAVAWEKAFIQLVKISYLVMFAYISLTLGDSPRLSSFYISSKVLLGLCGVMLVMLSVLASVGFFSAIGVKSTLIIMEVIPFLVLAVGVDNMCILVHAVKRQPLELPLEGRISNALVEVGPSITLASLSEVLAFAVGSFIPMPACRVFSMFAALAVLLDFLLQVTAFVALIVFDFLRAEDKRVDCFPCVRVSSSYADSDKAVHLFLYTVLKSNLRLTTEITGIDHRKPGILVRYMKALCTRIEPGLEQKIVLPRDSYLQGYFNNVSEYLRIGPPLYFVVKNYNYSSESRHTNQLCSISQCESDSLLNEIARASLTPESSYIAMPAASWLDDFLVWMSPEAFGCCRKFTNGSYCPPDDQPPCCSSNDVACGVNGVCKDCTTCFRHSDLQNDRPSTLQFKEKLPWFLDALPSADCAKGGHGAYTTSVELEGYDNGIIQASSFRTYHTPLNKQVDYVNSMRAAREFSSKVSDSLKIEIFPYSVFYMFFEQYLDIWRTALINLAIAIGAVFIVCLIITSSFWSSAIILLVLAMIVVDLMGVMAILEIQLNAVSVVNLVMSVGIAVEFCVHMTHAFSVSSGDKDQRTKEALGTMGASVFSGITLTKLVGVIVLCFSRTEVFVVYYFKMYLALVLLGFLHGLVFLPVFLSMFGPPSRCVLVEQGEDHPSAS</sequence>
<keyword evidence="11" id="KW-1015">Disulfide bond</keyword>
<feature type="transmembrane region" description="Helical" evidence="16">
    <location>
        <begin position="1164"/>
        <end position="1187"/>
    </location>
</feature>
<dbReference type="Proteomes" id="UP000237347">
    <property type="component" value="Unassembled WGS sequence"/>
</dbReference>
<feature type="transmembrane region" description="Helical" evidence="16">
    <location>
        <begin position="1094"/>
        <end position="1112"/>
    </location>
</feature>
<evidence type="ECO:0000313" key="19">
    <source>
        <dbReference type="Proteomes" id="UP000237347"/>
    </source>
</evidence>
<dbReference type="GO" id="GO:0012505">
    <property type="term" value="C:endomembrane system"/>
    <property type="evidence" value="ECO:0007669"/>
    <property type="project" value="UniProtKB-SubCell"/>
</dbReference>
<evidence type="ECO:0000313" key="18">
    <source>
        <dbReference type="EMBL" id="KAK7824042.1"/>
    </source>
</evidence>
<evidence type="ECO:0000256" key="7">
    <source>
        <dbReference type="ARBA" id="ARBA00022989"/>
    </source>
</evidence>
<keyword evidence="3" id="KW-0813">Transport</keyword>
<keyword evidence="4" id="KW-0153">Cholesterol metabolism</keyword>
<evidence type="ECO:0000259" key="17">
    <source>
        <dbReference type="PROSITE" id="PS50156"/>
    </source>
</evidence>
<keyword evidence="12" id="KW-1207">Sterol metabolism</keyword>
<dbReference type="GO" id="GO:0016020">
    <property type="term" value="C:membrane"/>
    <property type="evidence" value="ECO:0007669"/>
    <property type="project" value="TreeGrafter"/>
</dbReference>
<evidence type="ECO:0000256" key="14">
    <source>
        <dbReference type="ARBA" id="ARBA00023221"/>
    </source>
</evidence>
<dbReference type="AlphaFoldDB" id="A0AAW0JAZ8"/>
<dbReference type="SUPFAM" id="SSF82866">
    <property type="entry name" value="Multidrug efflux transporter AcrB transmembrane domain"/>
    <property type="match status" value="2"/>
</dbReference>
<dbReference type="PANTHER" id="PTHR45727">
    <property type="entry name" value="NPC INTRACELLULAR CHOLESTEROL TRANSPORTER 1"/>
    <property type="match status" value="1"/>
</dbReference>
<dbReference type="FunFam" id="1.20.1640.10:FF:000010">
    <property type="entry name" value="NPC intracellular cholesterol transporter 1"/>
    <property type="match status" value="1"/>
</dbReference>
<comment type="catalytic activity">
    <reaction evidence="15">
        <text>cholesterol(in) = cholesterol(out)</text>
        <dbReference type="Rhea" id="RHEA:39747"/>
        <dbReference type="ChEBI" id="CHEBI:16113"/>
    </reaction>
</comment>
<feature type="domain" description="SSD" evidence="17">
    <location>
        <begin position="551"/>
        <end position="714"/>
    </location>
</feature>
<dbReference type="InterPro" id="IPR053958">
    <property type="entry name" value="HMGCR/SNAP/NPC1-like_SSD"/>
</dbReference>
<comment type="caution">
    <text evidence="18">The sequence shown here is derived from an EMBL/GenBank/DDBJ whole genome shotgun (WGS) entry which is preliminary data.</text>
</comment>
<evidence type="ECO:0000256" key="5">
    <source>
        <dbReference type="ARBA" id="ARBA00022692"/>
    </source>
</evidence>
<keyword evidence="10 16" id="KW-0472">Membrane</keyword>
<evidence type="ECO:0000256" key="8">
    <source>
        <dbReference type="ARBA" id="ARBA00023055"/>
    </source>
</evidence>
<feature type="transmembrane region" description="Helical" evidence="16">
    <location>
        <begin position="615"/>
        <end position="640"/>
    </location>
</feature>
<dbReference type="GO" id="GO:0015918">
    <property type="term" value="P:sterol transport"/>
    <property type="evidence" value="ECO:0007669"/>
    <property type="project" value="TreeGrafter"/>
</dbReference>
<evidence type="ECO:0000256" key="4">
    <source>
        <dbReference type="ARBA" id="ARBA00022548"/>
    </source>
</evidence>
<dbReference type="GO" id="GO:0008203">
    <property type="term" value="P:cholesterol metabolic process"/>
    <property type="evidence" value="ECO:0007669"/>
    <property type="project" value="UniProtKB-KW"/>
</dbReference>
<feature type="transmembrane region" description="Helical" evidence="16">
    <location>
        <begin position="585"/>
        <end position="609"/>
    </location>
</feature>
<dbReference type="Pfam" id="PF22314">
    <property type="entry name" value="NPC1_MLD"/>
    <property type="match status" value="1"/>
</dbReference>
<feature type="transmembrane region" description="Helical" evidence="16">
    <location>
        <begin position="688"/>
        <end position="714"/>
    </location>
</feature>
<evidence type="ECO:0000256" key="3">
    <source>
        <dbReference type="ARBA" id="ARBA00022448"/>
    </source>
</evidence>
<comment type="subcellular location">
    <subcellularLocation>
        <location evidence="1">Endomembrane system</location>
        <topology evidence="1">Multi-pass membrane protein</topology>
    </subcellularLocation>
</comment>
<keyword evidence="8" id="KW-0445">Lipid transport</keyword>
<evidence type="ECO:0000256" key="12">
    <source>
        <dbReference type="ARBA" id="ARBA00023166"/>
    </source>
</evidence>
<name>A0AAW0JAZ8_QUESU</name>
<dbReference type="PROSITE" id="PS50156">
    <property type="entry name" value="SSD"/>
    <property type="match status" value="1"/>
</dbReference>
<gene>
    <name evidence="18" type="primary">NPC1_3</name>
    <name evidence="18" type="ORF">CFP56_034908</name>
</gene>
<keyword evidence="13" id="KW-0325">Glycoprotein</keyword>
<evidence type="ECO:0000256" key="10">
    <source>
        <dbReference type="ARBA" id="ARBA00023136"/>
    </source>
</evidence>
<dbReference type="EMBL" id="PKMF04000615">
    <property type="protein sequence ID" value="KAK7824042.1"/>
    <property type="molecule type" value="Genomic_DNA"/>
</dbReference>
<comment type="similarity">
    <text evidence="2">Belongs to the patched family.</text>
</comment>